<protein>
    <submittedName>
        <fullName evidence="5">YSIRK-type signal peptide-containing protein</fullName>
    </submittedName>
</protein>
<feature type="region of interest" description="Disordered" evidence="2">
    <location>
        <begin position="316"/>
        <end position="337"/>
    </location>
</feature>
<sequence>MFEKKCKYGIRKFSLGAFSVMIGLSFLGVANVSADTVEGNEVETSALVTNTEDSPEEVVPLEATSDEASPTSEAEANETGTSVEESPVASETEEVETETSEGDNQATAAEETDTPTEEATNENKEWKTVDAAANQGTVEKVVEHGVLFNRLSSTTANNNGDRVALFEKEGLAVAEDGSAQVTLLIKEESETNEGRFGVFLKHRDANNNIFVGYDKAGWFWEYKSPGNSLWYQDQRVAAPQKNSYHQLKVNLSSEGVLTAELTNAETAAKQELFAALTLPEPVRENLKDEKRIVLKAGTYSNELTKVLVGVREATQEEIDNSNDAGAGTTDTPPAEQEEVTAEWKTVDTAANQGTVKVVEEGGVRYNELASTTNNNNAANVALFEKNGLTVDDSGNASVSINFKEKSQTNEGRFGVYLKHQDANNHIFVGYDAQGWFWEYKVNGRGDYLKNRVAAPSHDSINDLVVTLKSDGQLNATNNGEKLFDTLTLQQSVMDALNSKKILLKAGTYNTQLTKVLIKSDNQSGVGQDTPDTPDTGSDANDQNVVYETISSGRLDAVIDTAFPRVKEYTLNGHKLTGQVQSINQVAVNGHALTPTVTYKKIDNSTVEYTLQLRSEEHLINADMTVRLKVVDNQLHFDVTNITNHNEVTPGQQIDDPRKLLSSIDFLGNTLVSVSSQEEGAKFDGSFMSNNTHVVGDVHLNVTNPMNNLNRQGYMYGFVSSNKLAAGVWSNSQYSYGGGQGDFTRLTAEKQTVGNANFVGIKSSPWDYQKAYKGLVYPEYTLMLPSAKVVLTEDVNDDGVVDWQDSAIEYRKIMNNPQGWEKVKDITAYRIAMNFGSQAQNPFLMTLDGIKKIALHTDGLGQGVLLKGYGSEGHDSGHLNYADIGKRIGGTEDFKTLIAKAQEYGAKLGIHVNASETYPESKYFSEDILRKNADGSYSYGWNWIDQGINIDAAYDLAHGRLKRWEDLKKELGEGLDFIYVDVWGNGQSGDNGAWATRVLAEEIIRQGWRFAIEWGHGGEYDSTFQHWAADLTYGGYTNKGINSNIVRFIRNHQKDSWVGDYPRYGGAANYPLLGGYSMKDFEGWQGRSDYNGYVTNLFEHDVMTKYIQHFKVISWKNGTPVTMSDNGQTYSWTPEMEIKLKDDKGNLLVLERKSNDVRSPLYRQRKVTLNGRVIQDGSAYLAPWNWDANGNDLATDQEKMYYFNTDTGATTWTLPDTWSGDKVYLYKLTDLGKVEEQEIAVVNGTITLDLDSAQPYVLYRTPQTNKEMSWSDGMHIYDQGFNSGTLAHWKIEGDQTKAQIVKSQGANDMLRIENNEEKISLTQTLTDLKPNTKYAVYVGIDNRSDAKASITVNTGEKEITNFTNKSIAKNYVKAYAHNTNSQNATINNTSYFQNMYVFFTTGSDASKVTLTLSRDAGTEASYFDEIRIFENESSMYGDGHDTAIGIFKQDFENVGQGIFPFVIGDVEGVEDNRTHLSEKHEPYTQRGWNGKKVSDVIEGDWSLKTNGLVTRQALLYQTVPQNFRFEAGKTYRITFDYEAGSNNTYAFAIGKGEAARLANGRWTRDMSNVTMHELPNSWENSDSAKRISYLVTGDESGQTWIGIYSTANPSDTKGDAGGNANFRGYNDFIMDRLQIEEVIVTGKMLVEEHLKNSLPIVSQTMYTQDSLNRVKESLFPLLAADDAISVEDAHQLINNVEEAKKGLTLKQIALVASDFESLEAPSQPGEELAKAFDGNLSTLWHTPWSGGHVGQPATMVLNTPKEITGFRYIPRQSGPNGIIRDLTLVITNADGQEETFTASNWASDSKAKVIDFGKTINAKKIVLTGTASHGGGGNRFLSAAELQFLRPVVAETTLDIQPLTEAKERVADAQFDPFRTLIDKAVSVADRAVENNVMTSGILDTVVAYLNSLNLEEEKTETFNYKRLVAVNPTNASDKEVVAEIALAKPLTAEDKPSIEFSNGSGVVNEVSEVPLLTSPRELIHTGTGVRVTLETGDLALITGAEVTHKETKDPNTPNVLKDQDYDLFDISLVDAKGNVVSPLKDTLVIMP</sequence>
<dbReference type="InterPro" id="IPR025706">
    <property type="entry name" value="Endoa_GalNAc"/>
</dbReference>
<feature type="region of interest" description="Disordered" evidence="2">
    <location>
        <begin position="521"/>
        <end position="541"/>
    </location>
</feature>
<feature type="chain" id="PRO_5037290069" evidence="3">
    <location>
        <begin position="35"/>
        <end position="2047"/>
    </location>
</feature>
<dbReference type="InterPro" id="IPR049314">
    <property type="entry name" value="GH101_dom-5"/>
</dbReference>
<dbReference type="Gene3D" id="2.60.40.1180">
    <property type="entry name" value="Golgi alpha-mannosidase II"/>
    <property type="match status" value="1"/>
</dbReference>
<dbReference type="InterPro" id="IPR014718">
    <property type="entry name" value="GH-type_carb-bd"/>
</dbReference>
<evidence type="ECO:0000256" key="1">
    <source>
        <dbReference type="ARBA" id="ARBA00022729"/>
    </source>
</evidence>
<dbReference type="InterPro" id="IPR001202">
    <property type="entry name" value="WW_dom"/>
</dbReference>
<feature type="signal peptide" evidence="3">
    <location>
        <begin position="1"/>
        <end position="34"/>
    </location>
</feature>
<reference evidence="5 6" key="1">
    <citation type="journal article" date="2021" name="Int. J. Syst. Evol. Microbiol.">
        <title>Streptococcus vicugnae sp. nov., isolated from faeces of alpacas (Vicugna pacos) and cattle (Bos taurus), Streptococcus zalophi sp. nov., and Streptococcus pacificus sp. nov., isolated from respiratory tract of California sea lions (Zalophus californianus).</title>
        <authorList>
            <person name="Volokhov D.V."/>
            <person name="Zagorodnyaya T.A."/>
            <person name="Shen Z."/>
            <person name="Blom J."/>
            <person name="Furtak V.A."/>
            <person name="Eisenberg T."/>
            <person name="Fan P."/>
            <person name="Jeong K.C."/>
            <person name="Gao Y."/>
            <person name="Zhang S."/>
            <person name="Amselle M."/>
        </authorList>
    </citation>
    <scope>NUCLEOTIDE SEQUENCE [LARGE SCALE GENOMIC DNA]</scope>
    <source>
        <strain evidence="6">CSL7508-lung</strain>
    </source>
</reference>
<dbReference type="Pfam" id="PF17451">
    <property type="entry name" value="Glyco_hyd_101C"/>
    <property type="match status" value="1"/>
</dbReference>
<gene>
    <name evidence="5" type="ORF">JHK64_07320</name>
</gene>
<dbReference type="EMBL" id="JAENBP010000012">
    <property type="protein sequence ID" value="MBJ8350432.1"/>
    <property type="molecule type" value="Genomic_DNA"/>
</dbReference>
<dbReference type="NCBIfam" id="TIGR01168">
    <property type="entry name" value="YSIRK_signal"/>
    <property type="match status" value="1"/>
</dbReference>
<dbReference type="Proteomes" id="UP000644875">
    <property type="component" value="Unassembled WGS sequence"/>
</dbReference>
<name>A0A934UE33_9STRE</name>
<dbReference type="InterPro" id="IPR005877">
    <property type="entry name" value="YSIRK_signal_dom"/>
</dbReference>
<dbReference type="GO" id="GO:0033926">
    <property type="term" value="F:endo-alpha-N-acetylgalactosaminidase activity"/>
    <property type="evidence" value="ECO:0007669"/>
    <property type="project" value="InterPro"/>
</dbReference>
<dbReference type="Gene3D" id="2.60.120.870">
    <property type="match status" value="2"/>
</dbReference>
<evidence type="ECO:0000313" key="6">
    <source>
        <dbReference type="Proteomes" id="UP000644875"/>
    </source>
</evidence>
<dbReference type="Gene3D" id="6.10.140.660">
    <property type="match status" value="1"/>
</dbReference>
<dbReference type="Pfam" id="PF17995">
    <property type="entry name" value="GH101_N"/>
    <property type="match status" value="2"/>
</dbReference>
<proteinExistence type="predicted"/>
<dbReference type="GO" id="GO:0030246">
    <property type="term" value="F:carbohydrate binding"/>
    <property type="evidence" value="ECO:0007669"/>
    <property type="project" value="InterPro"/>
</dbReference>
<feature type="non-terminal residue" evidence="5">
    <location>
        <position position="2047"/>
    </location>
</feature>
<dbReference type="Pfam" id="PF18080">
    <property type="entry name" value="Gal_mutarotas_3"/>
    <property type="match status" value="1"/>
</dbReference>
<evidence type="ECO:0000256" key="2">
    <source>
        <dbReference type="SAM" id="MobiDB-lite"/>
    </source>
</evidence>
<dbReference type="Pfam" id="PF21466">
    <property type="entry name" value="GH101_dom-5"/>
    <property type="match status" value="1"/>
</dbReference>
<dbReference type="Pfam" id="PF00754">
    <property type="entry name" value="F5_F8_type_C"/>
    <property type="match status" value="1"/>
</dbReference>
<comment type="caution">
    <text evidence="5">The sequence shown here is derived from an EMBL/GenBank/DDBJ whole genome shotgun (WGS) entry which is preliminary data.</text>
</comment>
<dbReference type="Gene3D" id="3.20.20.80">
    <property type="entry name" value="Glycosidases"/>
    <property type="match status" value="1"/>
</dbReference>
<organism evidence="5 6">
    <name type="scientific">Streptococcus zalophi</name>
    <dbReference type="NCBI Taxonomy" id="640031"/>
    <lineage>
        <taxon>Bacteria</taxon>
        <taxon>Bacillati</taxon>
        <taxon>Bacillota</taxon>
        <taxon>Bacilli</taxon>
        <taxon>Lactobacillales</taxon>
        <taxon>Streptococcaceae</taxon>
        <taxon>Streptococcus</taxon>
    </lineage>
</organism>
<dbReference type="InterPro" id="IPR040633">
    <property type="entry name" value="Gal_mutarotas_3"/>
</dbReference>
<feature type="region of interest" description="Disordered" evidence="2">
    <location>
        <begin position="45"/>
        <end position="127"/>
    </location>
</feature>
<feature type="compositionally biased region" description="Low complexity" evidence="2">
    <location>
        <begin position="81"/>
        <end position="90"/>
    </location>
</feature>
<feature type="compositionally biased region" description="Acidic residues" evidence="2">
    <location>
        <begin position="110"/>
        <end position="120"/>
    </location>
</feature>
<dbReference type="CDD" id="cd14244">
    <property type="entry name" value="GH_101_like"/>
    <property type="match status" value="1"/>
</dbReference>
<keyword evidence="1 3" id="KW-0732">Signal</keyword>
<dbReference type="Pfam" id="PF17974">
    <property type="entry name" value="GalBD_like"/>
    <property type="match status" value="1"/>
</dbReference>
<dbReference type="InterPro" id="IPR013780">
    <property type="entry name" value="Glyco_hydro_b"/>
</dbReference>
<evidence type="ECO:0000256" key="3">
    <source>
        <dbReference type="SAM" id="SignalP"/>
    </source>
</evidence>
<dbReference type="PROSITE" id="PS50020">
    <property type="entry name" value="WW_DOMAIN_2"/>
    <property type="match status" value="1"/>
</dbReference>
<dbReference type="Pfam" id="PF04650">
    <property type="entry name" value="YSIRK_signal"/>
    <property type="match status" value="1"/>
</dbReference>
<dbReference type="Pfam" id="PF12905">
    <property type="entry name" value="Glyco_hydro_101"/>
    <property type="match status" value="1"/>
</dbReference>
<dbReference type="InterPro" id="IPR000421">
    <property type="entry name" value="FA58C"/>
</dbReference>
<dbReference type="InterPro" id="IPR040575">
    <property type="entry name" value="GH101_N"/>
</dbReference>
<dbReference type="InterPro" id="IPR035364">
    <property type="entry name" value="Beta_sandwich_GH101"/>
</dbReference>
<dbReference type="InterPro" id="IPR008979">
    <property type="entry name" value="Galactose-bd-like_sf"/>
</dbReference>
<feature type="compositionally biased region" description="Acidic residues" evidence="2">
    <location>
        <begin position="91"/>
        <end position="101"/>
    </location>
</feature>
<accession>A0A934UE33</accession>
<dbReference type="Gene3D" id="2.60.120.260">
    <property type="entry name" value="Galactose-binding domain-like"/>
    <property type="match status" value="3"/>
</dbReference>
<feature type="domain" description="WW" evidence="4">
    <location>
        <begin position="1179"/>
        <end position="1216"/>
    </location>
</feature>
<dbReference type="SUPFAM" id="SSF49785">
    <property type="entry name" value="Galactose-binding domain-like"/>
    <property type="match status" value="1"/>
</dbReference>
<evidence type="ECO:0000313" key="5">
    <source>
        <dbReference type="EMBL" id="MBJ8350432.1"/>
    </source>
</evidence>
<dbReference type="InterPro" id="IPR040502">
    <property type="entry name" value="GH101_dom-6"/>
</dbReference>
<evidence type="ECO:0000259" key="4">
    <source>
        <dbReference type="PROSITE" id="PS50020"/>
    </source>
</evidence>
<dbReference type="Gene3D" id="2.70.98.10">
    <property type="match status" value="1"/>
</dbReference>
<keyword evidence="6" id="KW-1185">Reference proteome</keyword>
<feature type="compositionally biased region" description="Polar residues" evidence="2">
    <location>
        <begin position="66"/>
        <end position="80"/>
    </location>
</feature>